<feature type="region of interest" description="Disordered" evidence="1">
    <location>
        <begin position="1"/>
        <end position="20"/>
    </location>
</feature>
<gene>
    <name evidence="2" type="ORF">P171DRAFT_471902</name>
</gene>
<name>A0A9P4UDP1_9PLEO</name>
<comment type="caution">
    <text evidence="2">The sequence shown here is derived from an EMBL/GenBank/DDBJ whole genome shotgun (WGS) entry which is preliminary data.</text>
</comment>
<proteinExistence type="predicted"/>
<keyword evidence="3" id="KW-1185">Reference proteome</keyword>
<dbReference type="Proteomes" id="UP000799764">
    <property type="component" value="Unassembled WGS sequence"/>
</dbReference>
<protein>
    <submittedName>
        <fullName evidence="2">Uncharacterized protein</fullName>
    </submittedName>
</protein>
<dbReference type="OrthoDB" id="66095at2759"/>
<evidence type="ECO:0000313" key="3">
    <source>
        <dbReference type="Proteomes" id="UP000799764"/>
    </source>
</evidence>
<dbReference type="EMBL" id="MU001498">
    <property type="protein sequence ID" value="KAF2446360.1"/>
    <property type="molecule type" value="Genomic_DNA"/>
</dbReference>
<evidence type="ECO:0000313" key="2">
    <source>
        <dbReference type="EMBL" id="KAF2446360.1"/>
    </source>
</evidence>
<sequence>MFPAEPTKPNLPATDPRGSEFIPTAPDIRATRILLHHFNLPTELILLILDHARYWTAHTTFRASKLCLLDWNHSLHHSTAVAYLSAPVSLRPTRTGETPKVREVAFRTLSHDQGWTSEPTQDTYRTSSWFEVSVVQGLPLSNVTPYTDVERARVHCVDSGFMRRSGGEVEEQRMHCGEMRRVTREGDEGTPEEGTHAWWVQGNRVAAASGDLEGRECAVENRVRWGCRAAPVWEGNEGAGRGEGFVDCLRDGDWIVLWARAKRRGWENHVYEASIEIRYTIGPSERTEMKAGPY</sequence>
<accession>A0A9P4UDP1</accession>
<organism evidence="2 3">
    <name type="scientific">Karstenula rhodostoma CBS 690.94</name>
    <dbReference type="NCBI Taxonomy" id="1392251"/>
    <lineage>
        <taxon>Eukaryota</taxon>
        <taxon>Fungi</taxon>
        <taxon>Dikarya</taxon>
        <taxon>Ascomycota</taxon>
        <taxon>Pezizomycotina</taxon>
        <taxon>Dothideomycetes</taxon>
        <taxon>Pleosporomycetidae</taxon>
        <taxon>Pleosporales</taxon>
        <taxon>Massarineae</taxon>
        <taxon>Didymosphaeriaceae</taxon>
        <taxon>Karstenula</taxon>
    </lineage>
</organism>
<evidence type="ECO:0000256" key="1">
    <source>
        <dbReference type="SAM" id="MobiDB-lite"/>
    </source>
</evidence>
<reference evidence="2" key="1">
    <citation type="journal article" date="2020" name="Stud. Mycol.">
        <title>101 Dothideomycetes genomes: a test case for predicting lifestyles and emergence of pathogens.</title>
        <authorList>
            <person name="Haridas S."/>
            <person name="Albert R."/>
            <person name="Binder M."/>
            <person name="Bloem J."/>
            <person name="Labutti K."/>
            <person name="Salamov A."/>
            <person name="Andreopoulos B."/>
            <person name="Baker S."/>
            <person name="Barry K."/>
            <person name="Bills G."/>
            <person name="Bluhm B."/>
            <person name="Cannon C."/>
            <person name="Castanera R."/>
            <person name="Culley D."/>
            <person name="Daum C."/>
            <person name="Ezra D."/>
            <person name="Gonzalez J."/>
            <person name="Henrissat B."/>
            <person name="Kuo A."/>
            <person name="Liang C."/>
            <person name="Lipzen A."/>
            <person name="Lutzoni F."/>
            <person name="Magnuson J."/>
            <person name="Mondo S."/>
            <person name="Nolan M."/>
            <person name="Ohm R."/>
            <person name="Pangilinan J."/>
            <person name="Park H.-J."/>
            <person name="Ramirez L."/>
            <person name="Alfaro M."/>
            <person name="Sun H."/>
            <person name="Tritt A."/>
            <person name="Yoshinaga Y."/>
            <person name="Zwiers L.-H."/>
            <person name="Turgeon B."/>
            <person name="Goodwin S."/>
            <person name="Spatafora J."/>
            <person name="Crous P."/>
            <person name="Grigoriev I."/>
        </authorList>
    </citation>
    <scope>NUCLEOTIDE SEQUENCE</scope>
    <source>
        <strain evidence="2">CBS 690.94</strain>
    </source>
</reference>
<dbReference type="AlphaFoldDB" id="A0A9P4UDP1"/>